<organism evidence="2 3">
    <name type="scientific">Paenibacillus baimaensis</name>
    <dbReference type="NCBI Taxonomy" id="2982185"/>
    <lineage>
        <taxon>Bacteria</taxon>
        <taxon>Bacillati</taxon>
        <taxon>Bacillota</taxon>
        <taxon>Bacilli</taxon>
        <taxon>Bacillales</taxon>
        <taxon>Paenibacillaceae</taxon>
        <taxon>Paenibacillus</taxon>
    </lineage>
</organism>
<feature type="region of interest" description="Disordered" evidence="1">
    <location>
        <begin position="78"/>
        <end position="97"/>
    </location>
</feature>
<comment type="caution">
    <text evidence="2">The sequence shown here is derived from an EMBL/GenBank/DDBJ whole genome shotgun (WGS) entry which is preliminary data.</text>
</comment>
<evidence type="ECO:0000256" key="1">
    <source>
        <dbReference type="SAM" id="MobiDB-lite"/>
    </source>
</evidence>
<reference evidence="2 3" key="1">
    <citation type="submission" date="2022-09" db="EMBL/GenBank/DDBJ databases">
        <authorList>
            <person name="Han X.L."/>
            <person name="Wang Q."/>
            <person name="Lu T."/>
        </authorList>
    </citation>
    <scope>NUCLEOTIDE SEQUENCE [LARGE SCALE GENOMIC DNA]</scope>
    <source>
        <strain evidence="2 3">WQ 127069</strain>
    </source>
</reference>
<dbReference type="Proteomes" id="UP001652445">
    <property type="component" value="Unassembled WGS sequence"/>
</dbReference>
<sequence length="97" mass="11175">MTSWRVRQCHYIGKVINLYLEYYKVGDRADIGSSRSALKEGNSPKLRVEQEREWVWGGGALASAFEARVPTAASFPFREHELQQRPESHTHSLRTLE</sequence>
<evidence type="ECO:0000313" key="3">
    <source>
        <dbReference type="Proteomes" id="UP001652445"/>
    </source>
</evidence>
<name>A0ABT2UQJ1_9BACL</name>
<gene>
    <name evidence="2" type="ORF">OB236_32820</name>
</gene>
<dbReference type="EMBL" id="JAOQIO010000110">
    <property type="protein sequence ID" value="MCU6796921.1"/>
    <property type="molecule type" value="Genomic_DNA"/>
</dbReference>
<protein>
    <submittedName>
        <fullName evidence="2">Uncharacterized protein</fullName>
    </submittedName>
</protein>
<dbReference type="RefSeq" id="WP_262687746.1">
    <property type="nucleotide sequence ID" value="NZ_JAOQIO010000110.1"/>
</dbReference>
<keyword evidence="3" id="KW-1185">Reference proteome</keyword>
<accession>A0ABT2UQJ1</accession>
<evidence type="ECO:0000313" key="2">
    <source>
        <dbReference type="EMBL" id="MCU6796921.1"/>
    </source>
</evidence>
<proteinExistence type="predicted"/>